<comment type="caution">
    <text evidence="1">The sequence shown here is derived from an EMBL/GenBank/DDBJ whole genome shotgun (WGS) entry which is preliminary data.</text>
</comment>
<dbReference type="InterPro" id="IPR036397">
    <property type="entry name" value="RNaseH_sf"/>
</dbReference>
<name>A0ABQ8S0C0_PERAM</name>
<gene>
    <name evidence="1" type="ORF">ANN_25019</name>
</gene>
<protein>
    <submittedName>
        <fullName evidence="1">Uncharacterized protein</fullName>
    </submittedName>
</protein>
<dbReference type="Gene3D" id="3.30.420.10">
    <property type="entry name" value="Ribonuclease H-like superfamily/Ribonuclease H"/>
    <property type="match status" value="1"/>
</dbReference>
<proteinExistence type="predicted"/>
<organism evidence="1 2">
    <name type="scientific">Periplaneta americana</name>
    <name type="common">American cockroach</name>
    <name type="synonym">Blatta americana</name>
    <dbReference type="NCBI Taxonomy" id="6978"/>
    <lineage>
        <taxon>Eukaryota</taxon>
        <taxon>Metazoa</taxon>
        <taxon>Ecdysozoa</taxon>
        <taxon>Arthropoda</taxon>
        <taxon>Hexapoda</taxon>
        <taxon>Insecta</taxon>
        <taxon>Pterygota</taxon>
        <taxon>Neoptera</taxon>
        <taxon>Polyneoptera</taxon>
        <taxon>Dictyoptera</taxon>
        <taxon>Blattodea</taxon>
        <taxon>Blattoidea</taxon>
        <taxon>Blattidae</taxon>
        <taxon>Blattinae</taxon>
        <taxon>Periplaneta</taxon>
    </lineage>
</organism>
<evidence type="ECO:0000313" key="1">
    <source>
        <dbReference type="EMBL" id="KAJ4427398.1"/>
    </source>
</evidence>
<dbReference type="PANTHER" id="PTHR47326:SF1">
    <property type="entry name" value="HTH PSQ-TYPE DOMAIN-CONTAINING PROTEIN"/>
    <property type="match status" value="1"/>
</dbReference>
<keyword evidence="2" id="KW-1185">Reference proteome</keyword>
<sequence length="223" mass="25684">MLQTTIVPAIRELYGDERFYLQQDGALAHYHRDIRMYLDEILPGRWIGRRGAVEYPAGSPDLTSISTYGGSQRMGKRQLHWMRYENKLKFNVRNVINLVDTFRATECTERKKSVRWPRKVKEDAVEDARERMQRGPNKSVKKLAVEIGVCYGSAHKIVRNKLGCTVARLTNSSSPRLRYGIQRRVHYYNSIASIARPTTKIPSTFPILTWPGGEDVITMRAAR</sequence>
<dbReference type="Proteomes" id="UP001148838">
    <property type="component" value="Unassembled WGS sequence"/>
</dbReference>
<accession>A0ABQ8S0C0</accession>
<evidence type="ECO:0000313" key="2">
    <source>
        <dbReference type="Proteomes" id="UP001148838"/>
    </source>
</evidence>
<dbReference type="PANTHER" id="PTHR47326">
    <property type="entry name" value="TRANSPOSABLE ELEMENT TC3 TRANSPOSASE-LIKE PROTEIN"/>
    <property type="match status" value="1"/>
</dbReference>
<dbReference type="EMBL" id="JAJSOF020000038">
    <property type="protein sequence ID" value="KAJ4427398.1"/>
    <property type="molecule type" value="Genomic_DNA"/>
</dbReference>
<reference evidence="1 2" key="1">
    <citation type="journal article" date="2022" name="Allergy">
        <title>Genome assembly and annotation of Periplaneta americana reveal a comprehensive cockroach allergen profile.</title>
        <authorList>
            <person name="Wang L."/>
            <person name="Xiong Q."/>
            <person name="Saelim N."/>
            <person name="Wang L."/>
            <person name="Nong W."/>
            <person name="Wan A.T."/>
            <person name="Shi M."/>
            <person name="Liu X."/>
            <person name="Cao Q."/>
            <person name="Hui J.H.L."/>
            <person name="Sookrung N."/>
            <person name="Leung T.F."/>
            <person name="Tungtrongchitr A."/>
            <person name="Tsui S.K.W."/>
        </authorList>
    </citation>
    <scope>NUCLEOTIDE SEQUENCE [LARGE SCALE GENOMIC DNA]</scope>
    <source>
        <strain evidence="1">PWHHKU_190912</strain>
    </source>
</reference>